<evidence type="ECO:0000313" key="3">
    <source>
        <dbReference type="Proteomes" id="UP000015105"/>
    </source>
</evidence>
<feature type="compositionally biased region" description="Low complexity" evidence="1">
    <location>
        <begin position="105"/>
        <end position="126"/>
    </location>
</feature>
<dbReference type="EnsemblPlants" id="AET4Gv20090800.2">
    <property type="protein sequence ID" value="AET4Gv20090800.2"/>
    <property type="gene ID" value="AET4Gv20090800"/>
</dbReference>
<feature type="compositionally biased region" description="Polar residues" evidence="1">
    <location>
        <begin position="176"/>
        <end position="188"/>
    </location>
</feature>
<protein>
    <submittedName>
        <fullName evidence="2">Uncharacterized protein</fullName>
    </submittedName>
</protein>
<organism evidence="2 3">
    <name type="scientific">Aegilops tauschii subsp. strangulata</name>
    <name type="common">Goatgrass</name>
    <dbReference type="NCBI Taxonomy" id="200361"/>
    <lineage>
        <taxon>Eukaryota</taxon>
        <taxon>Viridiplantae</taxon>
        <taxon>Streptophyta</taxon>
        <taxon>Embryophyta</taxon>
        <taxon>Tracheophyta</taxon>
        <taxon>Spermatophyta</taxon>
        <taxon>Magnoliopsida</taxon>
        <taxon>Liliopsida</taxon>
        <taxon>Poales</taxon>
        <taxon>Poaceae</taxon>
        <taxon>BOP clade</taxon>
        <taxon>Pooideae</taxon>
        <taxon>Triticodae</taxon>
        <taxon>Triticeae</taxon>
        <taxon>Triticinae</taxon>
        <taxon>Aegilops</taxon>
    </lineage>
</organism>
<reference evidence="2" key="5">
    <citation type="journal article" date="2021" name="G3 (Bethesda)">
        <title>Aegilops tauschii genome assembly Aet v5.0 features greater sequence contiguity and improved annotation.</title>
        <authorList>
            <person name="Wang L."/>
            <person name="Zhu T."/>
            <person name="Rodriguez J.C."/>
            <person name="Deal K.R."/>
            <person name="Dubcovsky J."/>
            <person name="McGuire P.E."/>
            <person name="Lux T."/>
            <person name="Spannagl M."/>
            <person name="Mayer K.F.X."/>
            <person name="Baldrich P."/>
            <person name="Meyers B.C."/>
            <person name="Huo N."/>
            <person name="Gu Y.Q."/>
            <person name="Zhou H."/>
            <person name="Devos K.M."/>
            <person name="Bennetzen J.L."/>
            <person name="Unver T."/>
            <person name="Budak H."/>
            <person name="Gulick P.J."/>
            <person name="Galiba G."/>
            <person name="Kalapos B."/>
            <person name="Nelson D.R."/>
            <person name="Li P."/>
            <person name="You F.M."/>
            <person name="Luo M.C."/>
            <person name="Dvorak J."/>
        </authorList>
    </citation>
    <scope>NUCLEOTIDE SEQUENCE [LARGE SCALE GENOMIC DNA]</scope>
    <source>
        <strain evidence="2">cv. AL8/78</strain>
    </source>
</reference>
<evidence type="ECO:0000256" key="1">
    <source>
        <dbReference type="SAM" id="MobiDB-lite"/>
    </source>
</evidence>
<evidence type="ECO:0000313" key="2">
    <source>
        <dbReference type="EnsemblPlants" id="AET4Gv20090800.2"/>
    </source>
</evidence>
<accession>A0A453H717</accession>
<reference evidence="2" key="4">
    <citation type="submission" date="2019-03" db="UniProtKB">
        <authorList>
            <consortium name="EnsemblPlants"/>
        </authorList>
    </citation>
    <scope>IDENTIFICATION</scope>
</reference>
<feature type="compositionally biased region" description="Low complexity" evidence="1">
    <location>
        <begin position="1"/>
        <end position="12"/>
    </location>
</feature>
<feature type="compositionally biased region" description="Polar residues" evidence="1">
    <location>
        <begin position="195"/>
        <end position="206"/>
    </location>
</feature>
<dbReference type="Gramene" id="AET4Gv20090800.2">
    <property type="protein sequence ID" value="AET4Gv20090800.2"/>
    <property type="gene ID" value="AET4Gv20090800"/>
</dbReference>
<name>A0A453H717_AEGTS</name>
<dbReference type="Proteomes" id="UP000015105">
    <property type="component" value="Chromosome 4D"/>
</dbReference>
<feature type="region of interest" description="Disordered" evidence="1">
    <location>
        <begin position="176"/>
        <end position="220"/>
    </location>
</feature>
<feature type="compositionally biased region" description="Low complexity" evidence="1">
    <location>
        <begin position="52"/>
        <end position="84"/>
    </location>
</feature>
<sequence>TVPTSTLPSPSLRSVCAVSPPPPVRDGSPLPAGGATMVFKGRFFSSRHKSSESSSPDGSNSPRTPTSAPGAASAASPASSSASSRSDKKKPKSETPKKRDKLFGSAAVAVPSPRASPASSTSSPSAAKHHLRDAAPAAALSPILASSLGLNKIKTRSGPLPHEGQRMAAALGSSNLARGHSQAGTTSGKKAVSSWADSTSAGSASNRGKGKAAEQPVQPVRGAVGTAVEAEGKSAAKGSGDPACVHIPCLQVLFIALLHSPVSWLLIGGS</sequence>
<keyword evidence="3" id="KW-1185">Reference proteome</keyword>
<reference evidence="3" key="2">
    <citation type="journal article" date="2017" name="Nat. Plants">
        <title>The Aegilops tauschii genome reveals multiple impacts of transposons.</title>
        <authorList>
            <person name="Zhao G."/>
            <person name="Zou C."/>
            <person name="Li K."/>
            <person name="Wang K."/>
            <person name="Li T."/>
            <person name="Gao L."/>
            <person name="Zhang X."/>
            <person name="Wang H."/>
            <person name="Yang Z."/>
            <person name="Liu X."/>
            <person name="Jiang W."/>
            <person name="Mao L."/>
            <person name="Kong X."/>
            <person name="Jiao Y."/>
            <person name="Jia J."/>
        </authorList>
    </citation>
    <scope>NUCLEOTIDE SEQUENCE [LARGE SCALE GENOMIC DNA]</scope>
    <source>
        <strain evidence="3">cv. AL8/78</strain>
    </source>
</reference>
<reference evidence="2" key="3">
    <citation type="journal article" date="2017" name="Nature">
        <title>Genome sequence of the progenitor of the wheat D genome Aegilops tauschii.</title>
        <authorList>
            <person name="Luo M.C."/>
            <person name="Gu Y.Q."/>
            <person name="Puiu D."/>
            <person name="Wang H."/>
            <person name="Twardziok S.O."/>
            <person name="Deal K.R."/>
            <person name="Huo N."/>
            <person name="Zhu T."/>
            <person name="Wang L."/>
            <person name="Wang Y."/>
            <person name="McGuire P.E."/>
            <person name="Liu S."/>
            <person name="Long H."/>
            <person name="Ramasamy R.K."/>
            <person name="Rodriguez J.C."/>
            <person name="Van S.L."/>
            <person name="Yuan L."/>
            <person name="Wang Z."/>
            <person name="Xia Z."/>
            <person name="Xiao L."/>
            <person name="Anderson O.D."/>
            <person name="Ouyang S."/>
            <person name="Liang Y."/>
            <person name="Zimin A.V."/>
            <person name="Pertea G."/>
            <person name="Qi P."/>
            <person name="Bennetzen J.L."/>
            <person name="Dai X."/>
            <person name="Dawson M.W."/>
            <person name="Muller H.G."/>
            <person name="Kugler K."/>
            <person name="Rivarola-Duarte L."/>
            <person name="Spannagl M."/>
            <person name="Mayer K.F.X."/>
            <person name="Lu F.H."/>
            <person name="Bevan M.W."/>
            <person name="Leroy P."/>
            <person name="Li P."/>
            <person name="You F.M."/>
            <person name="Sun Q."/>
            <person name="Liu Z."/>
            <person name="Lyons E."/>
            <person name="Wicker T."/>
            <person name="Salzberg S.L."/>
            <person name="Devos K.M."/>
            <person name="Dvorak J."/>
        </authorList>
    </citation>
    <scope>NUCLEOTIDE SEQUENCE [LARGE SCALE GENOMIC DNA]</scope>
    <source>
        <strain evidence="2">cv. AL8/78</strain>
    </source>
</reference>
<dbReference type="AlphaFoldDB" id="A0A453H717"/>
<reference evidence="3" key="1">
    <citation type="journal article" date="2014" name="Science">
        <title>Ancient hybridizations among the ancestral genomes of bread wheat.</title>
        <authorList>
            <consortium name="International Wheat Genome Sequencing Consortium,"/>
            <person name="Marcussen T."/>
            <person name="Sandve S.R."/>
            <person name="Heier L."/>
            <person name="Spannagl M."/>
            <person name="Pfeifer M."/>
            <person name="Jakobsen K.S."/>
            <person name="Wulff B.B."/>
            <person name="Steuernagel B."/>
            <person name="Mayer K.F."/>
            <person name="Olsen O.A."/>
        </authorList>
    </citation>
    <scope>NUCLEOTIDE SEQUENCE [LARGE SCALE GENOMIC DNA]</scope>
    <source>
        <strain evidence="3">cv. AL8/78</strain>
    </source>
</reference>
<proteinExistence type="predicted"/>
<feature type="region of interest" description="Disordered" evidence="1">
    <location>
        <begin position="1"/>
        <end position="135"/>
    </location>
</feature>